<protein>
    <submittedName>
        <fullName evidence="1">Uncharacterized protein</fullName>
    </submittedName>
</protein>
<dbReference type="Proteomes" id="UP000094526">
    <property type="component" value="Unassembled WGS sequence"/>
</dbReference>
<dbReference type="EMBL" id="LGRB01000014">
    <property type="protein sequence ID" value="OCT46906.1"/>
    <property type="molecule type" value="Genomic_DNA"/>
</dbReference>
<dbReference type="AlphaFoldDB" id="A0A1C1CEM2"/>
<evidence type="ECO:0000313" key="2">
    <source>
        <dbReference type="Proteomes" id="UP000094526"/>
    </source>
</evidence>
<reference evidence="2" key="1">
    <citation type="submission" date="2015-07" db="EMBL/GenBank/DDBJ databases">
        <authorList>
            <person name="Teixeira M.M."/>
            <person name="Souza R.C."/>
            <person name="Almeida L.G."/>
            <person name="Vicente V.A."/>
            <person name="de Hoog S."/>
            <person name="Bocca A.L."/>
            <person name="de Almeida S.R."/>
            <person name="Vasconcelos A.T."/>
            <person name="Felipe M.S."/>
        </authorList>
    </citation>
    <scope>NUCLEOTIDE SEQUENCE [LARGE SCALE GENOMIC DNA]</scope>
    <source>
        <strain evidence="2">KSF</strain>
    </source>
</reference>
<proteinExistence type="predicted"/>
<keyword evidence="2" id="KW-1185">Reference proteome</keyword>
<gene>
    <name evidence="1" type="ORF">CLCR_02683</name>
</gene>
<dbReference type="VEuPathDB" id="FungiDB:CLCR_02683"/>
<sequence length="104" mass="11826">MLEKGKSIDAWLNLVPRLQDPHDGGIDQPDETLVGLAIFKVLASGELMDDRSTKIELDLIQLYLDDSDPSRKTRTDDARRLRSQAVMLARAKNSCSPRLLTRWY</sequence>
<organism evidence="1 2">
    <name type="scientific">Cladophialophora carrionii</name>
    <dbReference type="NCBI Taxonomy" id="86049"/>
    <lineage>
        <taxon>Eukaryota</taxon>
        <taxon>Fungi</taxon>
        <taxon>Dikarya</taxon>
        <taxon>Ascomycota</taxon>
        <taxon>Pezizomycotina</taxon>
        <taxon>Eurotiomycetes</taxon>
        <taxon>Chaetothyriomycetidae</taxon>
        <taxon>Chaetothyriales</taxon>
        <taxon>Herpotrichiellaceae</taxon>
        <taxon>Cladophialophora</taxon>
    </lineage>
</organism>
<evidence type="ECO:0000313" key="1">
    <source>
        <dbReference type="EMBL" id="OCT46906.1"/>
    </source>
</evidence>
<accession>A0A1C1CEM2</accession>
<name>A0A1C1CEM2_9EURO</name>
<comment type="caution">
    <text evidence="1">The sequence shown here is derived from an EMBL/GenBank/DDBJ whole genome shotgun (WGS) entry which is preliminary data.</text>
</comment>